<sequence length="567" mass="63412">MGPRSEVINQVIQFVLPSLTDPADLSAASLVCTAWYEADRETREHVTVPLCYAAKPCGLSRRFPNLKSIRVKGRPLFEMSPRVPKSWGSFATPWVNEIAISKFSAVNSIRFKRIIITDLDLDVLSMALEKKLRTFELKSCSGFSSDGLFSVTKRCRKIECLLLSRITLVEEKNGEWLHQVALHNTTLKSLHCYQTAITKVSIEDLETIATKCSTSLVSLKISGFDLLRLQGTLRLASVLEEFYGGAIVEDGDPDDPYFNAAIYSFPPKMCHVGDFIGLSRKHVPIMYSFGRRLQTLDLFGAVLSNYSHCVILSLIPNIETLKTTTCIADEGLDVLSRYCKKLKVLLLRPASRHADLERYLVTDKGMIPVATNCVRLESLTVCMMKLGNGTLLAVAKHLKDLKKFDVQILLTVSTQVDKPLDVGIRAVLSRCDKLTKLRLYLERGSVRDFGMCSIGEYGSSLRSINLNFVGDSDEGLHGLAKGCKKLQCLELNKCLFSYRGIAIAVTMLPKLRYINVLAYESAEREDLNLMAHPHWRIEFCPSLVELVAYGSVADELSDYPSQVVRFN</sequence>
<dbReference type="Pfam" id="PF18511">
    <property type="entry name" value="F-box_5"/>
    <property type="match status" value="1"/>
</dbReference>
<dbReference type="Proteomes" id="UP000504610">
    <property type="component" value="Chromosome 8"/>
</dbReference>
<feature type="domain" description="COI1 F-box" evidence="1">
    <location>
        <begin position="6"/>
        <end position="45"/>
    </location>
</feature>
<dbReference type="GO" id="GO:0031146">
    <property type="term" value="P:SCF-dependent proteasomal ubiquitin-dependent protein catabolic process"/>
    <property type="evidence" value="ECO:0007669"/>
    <property type="project" value="TreeGrafter"/>
</dbReference>
<dbReference type="Gene3D" id="1.20.1280.50">
    <property type="match status" value="1"/>
</dbReference>
<gene>
    <name evidence="4" type="primary">LOC108831528</name>
</gene>
<evidence type="ECO:0000313" key="4">
    <source>
        <dbReference type="RefSeq" id="XP_056848299.1"/>
    </source>
</evidence>
<evidence type="ECO:0000313" key="3">
    <source>
        <dbReference type="Proteomes" id="UP000504610"/>
    </source>
</evidence>
<reference evidence="3" key="1">
    <citation type="journal article" date="2019" name="Database">
        <title>The radish genome database (RadishGD): an integrated information resource for radish genomics.</title>
        <authorList>
            <person name="Yu H.J."/>
            <person name="Baek S."/>
            <person name="Lee Y.J."/>
            <person name="Cho A."/>
            <person name="Mun J.H."/>
        </authorList>
    </citation>
    <scope>NUCLEOTIDE SEQUENCE [LARGE SCALE GENOMIC DNA]</scope>
    <source>
        <strain evidence="3">cv. WK10039</strain>
    </source>
</reference>
<dbReference type="InterPro" id="IPR032675">
    <property type="entry name" value="LRR_dom_sf"/>
</dbReference>
<keyword evidence="3" id="KW-1185">Reference proteome</keyword>
<accession>A0A9W3C9T8</accession>
<reference evidence="4" key="2">
    <citation type="submission" date="2025-08" db="UniProtKB">
        <authorList>
            <consortium name="RefSeq"/>
        </authorList>
    </citation>
    <scope>IDENTIFICATION</scope>
    <source>
        <tissue evidence="4">Leaf</tissue>
    </source>
</reference>
<dbReference type="CDD" id="cd22159">
    <property type="entry name" value="F-box_AtTIR1-like"/>
    <property type="match status" value="1"/>
</dbReference>
<organism evidence="3 4">
    <name type="scientific">Raphanus sativus</name>
    <name type="common">Radish</name>
    <name type="synonym">Raphanus raphanistrum var. sativus</name>
    <dbReference type="NCBI Taxonomy" id="3726"/>
    <lineage>
        <taxon>Eukaryota</taxon>
        <taxon>Viridiplantae</taxon>
        <taxon>Streptophyta</taxon>
        <taxon>Embryophyta</taxon>
        <taxon>Tracheophyta</taxon>
        <taxon>Spermatophyta</taxon>
        <taxon>Magnoliopsida</taxon>
        <taxon>eudicotyledons</taxon>
        <taxon>Gunneridae</taxon>
        <taxon>Pentapetalae</taxon>
        <taxon>rosids</taxon>
        <taxon>malvids</taxon>
        <taxon>Brassicales</taxon>
        <taxon>Brassicaceae</taxon>
        <taxon>Brassiceae</taxon>
        <taxon>Raphanus</taxon>
    </lineage>
</organism>
<dbReference type="InterPro" id="IPR041101">
    <property type="entry name" value="Transp_inhibit"/>
</dbReference>
<dbReference type="InterPro" id="IPR041567">
    <property type="entry name" value="COI1_F-box"/>
</dbReference>
<dbReference type="OrthoDB" id="550575at2759"/>
<protein>
    <submittedName>
        <fullName evidence="4">Coronatine-insensitive protein 1-like</fullName>
    </submittedName>
</protein>
<dbReference type="PANTHER" id="PTHR13318">
    <property type="entry name" value="PARTNER OF PAIRED, ISOFORM B-RELATED"/>
    <property type="match status" value="1"/>
</dbReference>
<dbReference type="Gene3D" id="3.80.10.10">
    <property type="entry name" value="Ribonuclease Inhibitor"/>
    <property type="match status" value="1"/>
</dbReference>
<feature type="domain" description="Transport inhibitor response 1" evidence="2">
    <location>
        <begin position="64"/>
        <end position="100"/>
    </location>
</feature>
<evidence type="ECO:0000259" key="1">
    <source>
        <dbReference type="Pfam" id="PF18511"/>
    </source>
</evidence>
<dbReference type="Pfam" id="PF18791">
    <property type="entry name" value="Transp_inhibit"/>
    <property type="match status" value="1"/>
</dbReference>
<dbReference type="GO" id="GO:0019005">
    <property type="term" value="C:SCF ubiquitin ligase complex"/>
    <property type="evidence" value="ECO:0007669"/>
    <property type="project" value="TreeGrafter"/>
</dbReference>
<dbReference type="KEGG" id="rsz:108831528"/>
<dbReference type="AlphaFoldDB" id="A0A9W3C9T8"/>
<dbReference type="GeneID" id="108831528"/>
<proteinExistence type="predicted"/>
<name>A0A9W3C9T8_RAPSA</name>
<dbReference type="SUPFAM" id="SSF52047">
    <property type="entry name" value="RNI-like"/>
    <property type="match status" value="1"/>
</dbReference>
<dbReference type="RefSeq" id="XP_056848299.1">
    <property type="nucleotide sequence ID" value="XM_056992319.1"/>
</dbReference>
<evidence type="ECO:0000259" key="2">
    <source>
        <dbReference type="Pfam" id="PF18791"/>
    </source>
</evidence>